<dbReference type="OrthoDB" id="787137at2759"/>
<feature type="region of interest" description="Disordered" evidence="18">
    <location>
        <begin position="538"/>
        <end position="580"/>
    </location>
</feature>
<feature type="compositionally biased region" description="Polar residues" evidence="18">
    <location>
        <begin position="2025"/>
        <end position="2034"/>
    </location>
</feature>
<dbReference type="InParanoid" id="B4MIX9"/>
<evidence type="ECO:0000256" key="16">
    <source>
        <dbReference type="ARBA" id="ARBA00048017"/>
    </source>
</evidence>
<dbReference type="CDD" id="cd15489">
    <property type="entry name" value="PHD_SF"/>
    <property type="match status" value="1"/>
</dbReference>
<feature type="domain" description="MYST-type HAT" evidence="20">
    <location>
        <begin position="702"/>
        <end position="983"/>
    </location>
</feature>
<feature type="domain" description="H15" evidence="19">
    <location>
        <begin position="88"/>
        <end position="160"/>
    </location>
</feature>
<evidence type="ECO:0000256" key="6">
    <source>
        <dbReference type="ARBA" id="ARBA00022553"/>
    </source>
</evidence>
<feature type="region of interest" description="Disordered" evidence="18">
    <location>
        <begin position="1592"/>
        <end position="1629"/>
    </location>
</feature>
<feature type="region of interest" description="Disordered" evidence="18">
    <location>
        <begin position="2180"/>
        <end position="2222"/>
    </location>
</feature>
<keyword evidence="7" id="KW-0808">Transferase</keyword>
<dbReference type="Pfam" id="PF17772">
    <property type="entry name" value="zf-MYST"/>
    <property type="match status" value="1"/>
</dbReference>
<evidence type="ECO:0000256" key="13">
    <source>
        <dbReference type="ARBA" id="ARBA00022853"/>
    </source>
</evidence>
<feature type="compositionally biased region" description="Polar residues" evidence="18">
    <location>
        <begin position="509"/>
        <end position="518"/>
    </location>
</feature>
<evidence type="ECO:0000259" key="21">
    <source>
        <dbReference type="PROSITE" id="PS52014"/>
    </source>
</evidence>
<dbReference type="Gene3D" id="3.30.60.60">
    <property type="entry name" value="N-acetyl transferase-like"/>
    <property type="match status" value="1"/>
</dbReference>
<evidence type="ECO:0000313" key="23">
    <source>
        <dbReference type="Proteomes" id="UP000007798"/>
    </source>
</evidence>
<dbReference type="GO" id="GO:0070776">
    <property type="term" value="C:MOZ/MORF histone acetyltransferase complex"/>
    <property type="evidence" value="ECO:0007669"/>
    <property type="project" value="TreeGrafter"/>
</dbReference>
<dbReference type="SMART" id="SM00249">
    <property type="entry name" value="PHD"/>
    <property type="match status" value="2"/>
</dbReference>
<dbReference type="Gene3D" id="3.30.40.10">
    <property type="entry name" value="Zinc/RING finger domain, C3HC4 (zinc finger)"/>
    <property type="match status" value="1"/>
</dbReference>
<dbReference type="Gene3D" id="1.10.10.10">
    <property type="entry name" value="Winged helix-like DNA-binding domain superfamily/Winged helix DNA-binding domain"/>
    <property type="match status" value="2"/>
</dbReference>
<dbReference type="PROSITE" id="PS51504">
    <property type="entry name" value="H15"/>
    <property type="match status" value="1"/>
</dbReference>
<dbReference type="GO" id="GO:0003682">
    <property type="term" value="F:chromatin binding"/>
    <property type="evidence" value="ECO:0007669"/>
    <property type="project" value="TreeGrafter"/>
</dbReference>
<dbReference type="PROSITE" id="PS52014">
    <property type="entry name" value="SAMD1_WH"/>
    <property type="match status" value="1"/>
</dbReference>
<feature type="compositionally biased region" description="Polar residues" evidence="18">
    <location>
        <begin position="325"/>
        <end position="340"/>
    </location>
</feature>
<evidence type="ECO:0000256" key="15">
    <source>
        <dbReference type="ARBA" id="ARBA00023242"/>
    </source>
</evidence>
<dbReference type="Gene3D" id="3.40.630.30">
    <property type="match status" value="1"/>
</dbReference>
<proteinExistence type="inferred from homology"/>
<dbReference type="FunFam" id="3.30.60.60:FF:000001">
    <property type="entry name" value="Histone acetyltransferase"/>
    <property type="match status" value="1"/>
</dbReference>
<dbReference type="SUPFAM" id="SSF46785">
    <property type="entry name" value="Winged helix' DNA-binding domain"/>
    <property type="match status" value="1"/>
</dbReference>
<keyword evidence="4" id="KW-0678">Repressor</keyword>
<feature type="region of interest" description="Disordered" evidence="18">
    <location>
        <begin position="1839"/>
        <end position="1858"/>
    </location>
</feature>
<evidence type="ECO:0000256" key="10">
    <source>
        <dbReference type="ARBA" id="ARBA00022771"/>
    </source>
</evidence>
<keyword evidence="23" id="KW-1185">Reference proteome</keyword>
<evidence type="ECO:0000256" key="5">
    <source>
        <dbReference type="ARBA" id="ARBA00022499"/>
    </source>
</evidence>
<evidence type="ECO:0000256" key="11">
    <source>
        <dbReference type="ARBA" id="ARBA00022833"/>
    </source>
</evidence>
<dbReference type="Proteomes" id="UP000007798">
    <property type="component" value="Unassembled WGS sequence"/>
</dbReference>
<keyword evidence="8" id="KW-0479">Metal-binding</keyword>
<feature type="active site" description="Proton donor/acceptor" evidence="17">
    <location>
        <position position="878"/>
    </location>
</feature>
<feature type="compositionally biased region" description="Pro residues" evidence="18">
    <location>
        <begin position="1417"/>
        <end position="1428"/>
    </location>
</feature>
<keyword evidence="5" id="KW-1017">Isopeptide bond</keyword>
<dbReference type="InterPro" id="IPR036388">
    <property type="entry name" value="WH-like_DNA-bd_sf"/>
</dbReference>
<keyword evidence="10" id="KW-0863">Zinc-finger</keyword>
<feature type="compositionally biased region" description="Polar residues" evidence="18">
    <location>
        <begin position="1325"/>
        <end position="1343"/>
    </location>
</feature>
<sequence>MRDSAHEISMDTWEQWILEAISKIRSQKQRPSVQRICQAIGTHHKFHEDIVAEQLEKAVESGAVIKVYNKGLHSYKAPMAKRKIKVDKSTNLCKMVAKAVHDLGECEGSTIKNIENYIQKFNCIDLSPNVDFKTVIKTSIKKAVDAGFLIQEGKLYKKGKSLTTPRKCVPQVETIIKGEETCTHCSGNSQKNLNGIPEPLSSCKQCGISLHTTCANIAGKCKSQSYVLLYMLVTKGSLWDCQNCAECSVCKMHNRGPCLLQCFVCKDHFHLTCLDTIPDKKPKHPYRCKSCLKQNLDNPKTFRKDNSKIKVEMENDRYADYDKGYNNSQRRQTIKNESTIDRPSTSKLCIYNDGIKPKRKALGTTSKKLNEIYANQMEQMTPPQQKQNRINTMQKAGGGGYIASHENRKRTFSDLSSSSSSSDSEDDDDDDDDRNNGCDDNDQDESTSSDSCTSSSSDSDSSDSSSDSSEECDDENDEEEEDYDTDRSTLKGKFFDNDKKSAKSHANAKGSNSHDNAELTNENWGFAAVAKNPVDIFTKSKDKGVGGGYGNSKTTSDNCLMSPRTIKDQKGVPKGCALNNNDDKNKIMPLKSMPLASSAKTFDKNDDDIPYLTEETVLKCQMIEEMERCRERKKDDVDVNPDKEEENFATEKENYSNPFDNQHLPPCVNRSDVELYQEVLKKAVIQVSKNDSDKVNEICKKDTNQSPKSIEIGKWNIETWYSSPFPQEYARLLKLYLCEFCLKYTKSRSVLDRHQNKCIWKQPPGTEIFRQGDISVFEVDGNVNKIYCQNLCLLAKFFLDHKTLYYDVEPFLFYILTKNDQSGCHLVGYFSKEKHCTQKYNVSCILTMPQYQRQGYGRFLIDFSYLLSREEGQLGTPEKPLSDLGRLSYFSYWKSIVLEYLYKYRNMPKITFKDIAVKTGLAVSDIALAFELLNFIKLRKNDGDIRYQINVNIDWKKVISHHERVSNSKSRIVIEADCLRWSPLMSSLKSPNNSIKPISNREYLSDQFGKNTETKLNNEINKIEPPAIPTNSNGEKPKTNGDCSSKMNSSNSEKMEVTETISSGRKRSINTDTPAATKPISNVCKKRKLVLEPQPTVDENSDSSDCRPSKKCTTETNVAQHILTKRAQRLAKRNDHLIPHTNKRKHFHRELFDGNSNEVADDLPMHSNEPQPMDDTETVDTEKSVPVQDTVHKKETTGQAIVEKEVNDNKPVNIVPKLRGKQSNGKRSEDCEIPKDVKKDVQQIETEKTFPGEEPKKEVKTKPPTTTTIAAQEEKTVKLMETETQEKEIPSCSSSSKNEMVLDAAVAKKTKKTVFSDITAYNAATPDNNNSLVQHNKTQNSVDSVVEPKTATTLPTTKSEPKNEVKHEIQIPKPVPAETTNPPVVASPPKKEEPPALAKQDIIDDDDDDAKMDIEPPTIPSLPVPPPTKLEQSIVDEVKTKLTEPITVKEQLPPMPPAPVIATKVDPKLEEISTNISQKEVHVEKREAVVIPPPMAKPNKQEVIPVSTENQIIDIPKQQTQQQHLPKDIPTEVKTKLNKKLSQSAEFVTVKPETGIVLDKKPDINHSAKLNTMPDREMPTKQQPPIINQLTQIKDEDKTTNATNARSAAVAAAAPPSAPPREKHQLKGNEHTQLQNPIPSQFPINQMPNYHTSQYWQWDYYSYNLSQLDASQKGQKHFHKDLATTMASYTHNFTQNLYQSATNLAMQHAHHHQMQQTKEKHKIDRKASGKKEDQSKNNVAASVSAASTSSANAGREDTPHPQSNCNEYSAAAAVAAAQQSAIYNQKCTAAAQQKQQQQMKSLNAASNTQNTSGGGGGVPRQTNSNPIEPSVLLSNAITHQSSTVSSKQPNNKQEQNVNATATSKIKICHPTIQNAAASSAGGGGGGGGQHSNMQVAGQPDINTNLVYSSESTTNATNVQHYDCGINSVQIGMDSPSTIGSDQISSAPNVHMHQSHRQFSDCSMQNQPATTPMHMSIQNSHMQQQQNAINMNLASEGTQNVNLINSAQQHQHQNRKLNAQQTDIVANSPTATHRATTPKRIRSGNSGQQRDSSKNGSSATSAAANTHHQLPQGGGGSAANISKSQQESLHNLQFTTQLSGQHGHQQNMQPLDYLPISQISQNFSSNPPNYDIVGMPAVIQQRMSLNSSVHSLANSHQRIEQPSSACAVNNFYLQNNMPANENISNASRVPPVSTSLGPPSTTANNDQRQTSHESISASNSTGTTSSLVGNLCSLSKLQQLTNCLETQPCNTSPGAQVNLTPSPHHPIPPNSMTPPPHLLMQNRNISTPPNMLQTQVAPLQYHKYYPSNMNIAPIASTQNTSRNTRNTPSAPVQHSSSSMSGANNRTANVHISPNLMAPYGAINSYRMPPQQSPPAGGYSSGGEYPNSQLPMQMGVMNMQSQYQDACVLQRATQSNAMYPTYSPYLPLNSSIRR</sequence>
<dbReference type="Pfam" id="PF21524">
    <property type="entry name" value="SAMD1_WH"/>
    <property type="match status" value="1"/>
</dbReference>
<reference evidence="22 23" key="1">
    <citation type="journal article" date="2007" name="Nature">
        <title>Evolution of genes and genomes on the Drosophila phylogeny.</title>
        <authorList>
            <consortium name="Drosophila 12 Genomes Consortium"/>
            <person name="Clark A.G."/>
            <person name="Eisen M.B."/>
            <person name="Smith D.R."/>
            <person name="Bergman C.M."/>
            <person name="Oliver B."/>
            <person name="Markow T.A."/>
            <person name="Kaufman T.C."/>
            <person name="Kellis M."/>
            <person name="Gelbart W."/>
            <person name="Iyer V.N."/>
            <person name="Pollard D.A."/>
            <person name="Sackton T.B."/>
            <person name="Larracuente A.M."/>
            <person name="Singh N.D."/>
            <person name="Abad J.P."/>
            <person name="Abt D.N."/>
            <person name="Adryan B."/>
            <person name="Aguade M."/>
            <person name="Akashi H."/>
            <person name="Anderson W.W."/>
            <person name="Aquadro C.F."/>
            <person name="Ardell D.H."/>
            <person name="Arguello R."/>
            <person name="Artieri C.G."/>
            <person name="Barbash D.A."/>
            <person name="Barker D."/>
            <person name="Barsanti P."/>
            <person name="Batterham P."/>
            <person name="Batzoglou S."/>
            <person name="Begun D."/>
            <person name="Bhutkar A."/>
            <person name="Blanco E."/>
            <person name="Bosak S.A."/>
            <person name="Bradley R.K."/>
            <person name="Brand A.D."/>
            <person name="Brent M.R."/>
            <person name="Brooks A.N."/>
            <person name="Brown R.H."/>
            <person name="Butlin R.K."/>
            <person name="Caggese C."/>
            <person name="Calvi B.R."/>
            <person name="Bernardo de Carvalho A."/>
            <person name="Caspi A."/>
            <person name="Castrezana S."/>
            <person name="Celniker S.E."/>
            <person name="Chang J.L."/>
            <person name="Chapple C."/>
            <person name="Chatterji S."/>
            <person name="Chinwalla A."/>
            <person name="Civetta A."/>
            <person name="Clifton S.W."/>
            <person name="Comeron J.M."/>
            <person name="Costello J.C."/>
            <person name="Coyne J.A."/>
            <person name="Daub J."/>
            <person name="David R.G."/>
            <person name="Delcher A.L."/>
            <person name="Delehaunty K."/>
            <person name="Do C.B."/>
            <person name="Ebling H."/>
            <person name="Edwards K."/>
            <person name="Eickbush T."/>
            <person name="Evans J.D."/>
            <person name="Filipski A."/>
            <person name="Findeiss S."/>
            <person name="Freyhult E."/>
            <person name="Fulton L."/>
            <person name="Fulton R."/>
            <person name="Garcia A.C."/>
            <person name="Gardiner A."/>
            <person name="Garfield D.A."/>
            <person name="Garvin B.E."/>
            <person name="Gibson G."/>
            <person name="Gilbert D."/>
            <person name="Gnerre S."/>
            <person name="Godfrey J."/>
            <person name="Good R."/>
            <person name="Gotea V."/>
            <person name="Gravely B."/>
            <person name="Greenberg A.J."/>
            <person name="Griffiths-Jones S."/>
            <person name="Gross S."/>
            <person name="Guigo R."/>
            <person name="Gustafson E.A."/>
            <person name="Haerty W."/>
            <person name="Hahn M.W."/>
            <person name="Halligan D.L."/>
            <person name="Halpern A.L."/>
            <person name="Halter G.M."/>
            <person name="Han M.V."/>
            <person name="Heger A."/>
            <person name="Hillier L."/>
            <person name="Hinrichs A.S."/>
            <person name="Holmes I."/>
            <person name="Hoskins R.A."/>
            <person name="Hubisz M.J."/>
            <person name="Hultmark D."/>
            <person name="Huntley M.A."/>
            <person name="Jaffe D.B."/>
            <person name="Jagadeeshan S."/>
            <person name="Jeck W.R."/>
            <person name="Johnson J."/>
            <person name="Jones C.D."/>
            <person name="Jordan W.C."/>
            <person name="Karpen G.H."/>
            <person name="Kataoka E."/>
            <person name="Keightley P.D."/>
            <person name="Kheradpour P."/>
            <person name="Kirkness E.F."/>
            <person name="Koerich L.B."/>
            <person name="Kristiansen K."/>
            <person name="Kudrna D."/>
            <person name="Kulathinal R.J."/>
            <person name="Kumar S."/>
            <person name="Kwok R."/>
            <person name="Lander E."/>
            <person name="Langley C.H."/>
            <person name="Lapoint R."/>
            <person name="Lazzaro B.P."/>
            <person name="Lee S.J."/>
            <person name="Levesque L."/>
            <person name="Li R."/>
            <person name="Lin C.F."/>
            <person name="Lin M.F."/>
            <person name="Lindblad-Toh K."/>
            <person name="Llopart A."/>
            <person name="Long M."/>
            <person name="Low L."/>
            <person name="Lozovsky E."/>
            <person name="Lu J."/>
            <person name="Luo M."/>
            <person name="Machado C.A."/>
            <person name="Makalowski W."/>
            <person name="Marzo M."/>
            <person name="Matsuda M."/>
            <person name="Matzkin L."/>
            <person name="McAllister B."/>
            <person name="McBride C.S."/>
            <person name="McKernan B."/>
            <person name="McKernan K."/>
            <person name="Mendez-Lago M."/>
            <person name="Minx P."/>
            <person name="Mollenhauer M.U."/>
            <person name="Montooth K."/>
            <person name="Mount S.M."/>
            <person name="Mu X."/>
            <person name="Myers E."/>
            <person name="Negre B."/>
            <person name="Newfeld S."/>
            <person name="Nielsen R."/>
            <person name="Noor M.A."/>
            <person name="O'Grady P."/>
            <person name="Pachter L."/>
            <person name="Papaceit M."/>
            <person name="Parisi M.J."/>
            <person name="Parisi M."/>
            <person name="Parts L."/>
            <person name="Pedersen J.S."/>
            <person name="Pesole G."/>
            <person name="Phillippy A.M."/>
            <person name="Ponting C.P."/>
            <person name="Pop M."/>
            <person name="Porcelli D."/>
            <person name="Powell J.R."/>
            <person name="Prohaska S."/>
            <person name="Pruitt K."/>
            <person name="Puig M."/>
            <person name="Quesneville H."/>
            <person name="Ram K.R."/>
            <person name="Rand D."/>
            <person name="Rasmussen M.D."/>
            <person name="Reed L.K."/>
            <person name="Reenan R."/>
            <person name="Reily A."/>
            <person name="Remington K.A."/>
            <person name="Rieger T.T."/>
            <person name="Ritchie M.G."/>
            <person name="Robin C."/>
            <person name="Rogers Y.H."/>
            <person name="Rohde C."/>
            <person name="Rozas J."/>
            <person name="Rubenfield M.J."/>
            <person name="Ruiz A."/>
            <person name="Russo S."/>
            <person name="Salzberg S.L."/>
            <person name="Sanchez-Gracia A."/>
            <person name="Saranga D.J."/>
            <person name="Sato H."/>
            <person name="Schaeffer S.W."/>
            <person name="Schatz M.C."/>
            <person name="Schlenke T."/>
            <person name="Schwartz R."/>
            <person name="Segarra C."/>
            <person name="Singh R.S."/>
            <person name="Sirot L."/>
            <person name="Sirota M."/>
            <person name="Sisneros N.B."/>
            <person name="Smith C.D."/>
            <person name="Smith T.F."/>
            <person name="Spieth J."/>
            <person name="Stage D.E."/>
            <person name="Stark A."/>
            <person name="Stephan W."/>
            <person name="Strausberg R.L."/>
            <person name="Strempel S."/>
            <person name="Sturgill D."/>
            <person name="Sutton G."/>
            <person name="Sutton G.G."/>
            <person name="Tao W."/>
            <person name="Teichmann S."/>
            <person name="Tobari Y.N."/>
            <person name="Tomimura Y."/>
            <person name="Tsolas J.M."/>
            <person name="Valente V.L."/>
            <person name="Venter E."/>
            <person name="Venter J.C."/>
            <person name="Vicario S."/>
            <person name="Vieira F.G."/>
            <person name="Vilella A.J."/>
            <person name="Villasante A."/>
            <person name="Walenz B."/>
            <person name="Wang J."/>
            <person name="Wasserman M."/>
            <person name="Watts T."/>
            <person name="Wilson D."/>
            <person name="Wilson R.K."/>
            <person name="Wing R.A."/>
            <person name="Wolfner M.F."/>
            <person name="Wong A."/>
            <person name="Wong G.K."/>
            <person name="Wu C.I."/>
            <person name="Wu G."/>
            <person name="Yamamoto D."/>
            <person name="Yang H.P."/>
            <person name="Yang S.P."/>
            <person name="Yorke J.A."/>
            <person name="Yoshida K."/>
            <person name="Zdobnov E."/>
            <person name="Zhang P."/>
            <person name="Zhang Y."/>
            <person name="Zimin A.V."/>
            <person name="Baldwin J."/>
            <person name="Abdouelleil A."/>
            <person name="Abdulkadir J."/>
            <person name="Abebe A."/>
            <person name="Abera B."/>
            <person name="Abreu J."/>
            <person name="Acer S.C."/>
            <person name="Aftuck L."/>
            <person name="Alexander A."/>
            <person name="An P."/>
            <person name="Anderson E."/>
            <person name="Anderson S."/>
            <person name="Arachi H."/>
            <person name="Azer M."/>
            <person name="Bachantsang P."/>
            <person name="Barry A."/>
            <person name="Bayul T."/>
            <person name="Berlin A."/>
            <person name="Bessette D."/>
            <person name="Bloom T."/>
            <person name="Blye J."/>
            <person name="Boguslavskiy L."/>
            <person name="Bonnet C."/>
            <person name="Boukhgalter B."/>
            <person name="Bourzgui I."/>
            <person name="Brown A."/>
            <person name="Cahill P."/>
            <person name="Channer S."/>
            <person name="Cheshatsang Y."/>
            <person name="Chuda L."/>
            <person name="Citroen M."/>
            <person name="Collymore A."/>
            <person name="Cooke P."/>
            <person name="Costello M."/>
            <person name="D'Aco K."/>
            <person name="Daza R."/>
            <person name="De Haan G."/>
            <person name="DeGray S."/>
            <person name="DeMaso C."/>
            <person name="Dhargay N."/>
            <person name="Dooley K."/>
            <person name="Dooley E."/>
            <person name="Doricent M."/>
            <person name="Dorje P."/>
            <person name="Dorjee K."/>
            <person name="Dupes A."/>
            <person name="Elong R."/>
            <person name="Falk J."/>
            <person name="Farina A."/>
            <person name="Faro S."/>
            <person name="Ferguson D."/>
            <person name="Fisher S."/>
            <person name="Foley C.D."/>
            <person name="Franke A."/>
            <person name="Friedrich D."/>
            <person name="Gadbois L."/>
            <person name="Gearin G."/>
            <person name="Gearin C.R."/>
            <person name="Giannoukos G."/>
            <person name="Goode T."/>
            <person name="Graham J."/>
            <person name="Grandbois E."/>
            <person name="Grewal S."/>
            <person name="Gyaltsen K."/>
            <person name="Hafez N."/>
            <person name="Hagos B."/>
            <person name="Hall J."/>
            <person name="Henson C."/>
            <person name="Hollinger A."/>
            <person name="Honan T."/>
            <person name="Huard M.D."/>
            <person name="Hughes L."/>
            <person name="Hurhula B."/>
            <person name="Husby M.E."/>
            <person name="Kamat A."/>
            <person name="Kanga B."/>
            <person name="Kashin S."/>
            <person name="Khazanovich D."/>
            <person name="Kisner P."/>
            <person name="Lance K."/>
            <person name="Lara M."/>
            <person name="Lee W."/>
            <person name="Lennon N."/>
            <person name="Letendre F."/>
            <person name="LeVine R."/>
            <person name="Lipovsky A."/>
            <person name="Liu X."/>
            <person name="Liu J."/>
            <person name="Liu S."/>
            <person name="Lokyitsang T."/>
            <person name="Lokyitsang Y."/>
            <person name="Lubonja R."/>
            <person name="Lui A."/>
            <person name="MacDonald P."/>
            <person name="Magnisalis V."/>
            <person name="Maru K."/>
            <person name="Matthews C."/>
            <person name="McCusker W."/>
            <person name="McDonough S."/>
            <person name="Mehta T."/>
            <person name="Meldrim J."/>
            <person name="Meneus L."/>
            <person name="Mihai O."/>
            <person name="Mihalev A."/>
            <person name="Mihova T."/>
            <person name="Mittelman R."/>
            <person name="Mlenga V."/>
            <person name="Montmayeur A."/>
            <person name="Mulrain L."/>
            <person name="Navidi A."/>
            <person name="Naylor J."/>
            <person name="Negash T."/>
            <person name="Nguyen T."/>
            <person name="Nguyen N."/>
            <person name="Nicol R."/>
            <person name="Norbu C."/>
            <person name="Norbu N."/>
            <person name="Novod N."/>
            <person name="O'Neill B."/>
            <person name="Osman S."/>
            <person name="Markiewicz E."/>
            <person name="Oyono O.L."/>
            <person name="Patti C."/>
            <person name="Phunkhang P."/>
            <person name="Pierre F."/>
            <person name="Priest M."/>
            <person name="Raghuraman S."/>
            <person name="Rege F."/>
            <person name="Reyes R."/>
            <person name="Rise C."/>
            <person name="Rogov P."/>
            <person name="Ross K."/>
            <person name="Ryan E."/>
            <person name="Settipalli S."/>
            <person name="Shea T."/>
            <person name="Sherpa N."/>
            <person name="Shi L."/>
            <person name="Shih D."/>
            <person name="Sparrow T."/>
            <person name="Spaulding J."/>
            <person name="Stalker J."/>
            <person name="Stange-Thomann N."/>
            <person name="Stavropoulos S."/>
            <person name="Stone C."/>
            <person name="Strader C."/>
            <person name="Tesfaye S."/>
            <person name="Thomson T."/>
            <person name="Thoulutsang Y."/>
            <person name="Thoulutsang D."/>
            <person name="Topham K."/>
            <person name="Topping I."/>
            <person name="Tsamla T."/>
            <person name="Vassiliev H."/>
            <person name="Vo A."/>
            <person name="Wangchuk T."/>
            <person name="Wangdi T."/>
            <person name="Weiand M."/>
            <person name="Wilkinson J."/>
            <person name="Wilson A."/>
            <person name="Yadav S."/>
            <person name="Young G."/>
            <person name="Yu Q."/>
            <person name="Zembek L."/>
            <person name="Zhong D."/>
            <person name="Zimmer A."/>
            <person name="Zwirko Z."/>
            <person name="Jaffe D.B."/>
            <person name="Alvarez P."/>
            <person name="Brockman W."/>
            <person name="Butler J."/>
            <person name="Chin C."/>
            <person name="Gnerre S."/>
            <person name="Grabherr M."/>
            <person name="Kleber M."/>
            <person name="Mauceli E."/>
            <person name="MacCallum I."/>
        </authorList>
    </citation>
    <scope>NUCLEOTIDE SEQUENCE [LARGE SCALE GENOMIC DNA]</scope>
    <source>
        <strain evidence="23">Tucson 14030-0811.24</strain>
    </source>
</reference>
<name>B4MIX9_DROWI</name>
<feature type="region of interest" description="Disordered" evidence="18">
    <location>
        <begin position="2317"/>
        <end position="2345"/>
    </location>
</feature>
<keyword evidence="13" id="KW-0156">Chromatin regulator</keyword>
<feature type="region of interest" description="Disordered" evidence="18">
    <location>
        <begin position="321"/>
        <end position="340"/>
    </location>
</feature>
<dbReference type="GO" id="GO:0003712">
    <property type="term" value="F:transcription coregulator activity"/>
    <property type="evidence" value="ECO:0007669"/>
    <property type="project" value="TreeGrafter"/>
</dbReference>
<feature type="compositionally biased region" description="Acidic residues" evidence="18">
    <location>
        <begin position="468"/>
        <end position="484"/>
    </location>
</feature>
<feature type="compositionally biased region" description="Polar residues" evidence="18">
    <location>
        <begin position="2327"/>
        <end position="2345"/>
    </location>
</feature>
<dbReference type="GO" id="GO:0040029">
    <property type="term" value="P:epigenetic regulation of gene expression"/>
    <property type="evidence" value="ECO:0007669"/>
    <property type="project" value="UniProtKB-ARBA"/>
</dbReference>
<feature type="compositionally biased region" description="Low complexity" evidence="18">
    <location>
        <begin position="413"/>
        <end position="422"/>
    </location>
</feature>
<dbReference type="eggNOG" id="KOG2747">
    <property type="taxonomic scope" value="Eukaryota"/>
</dbReference>
<evidence type="ECO:0000259" key="20">
    <source>
        <dbReference type="PROSITE" id="PS51726"/>
    </source>
</evidence>
<dbReference type="FunFam" id="1.10.10.10:FF:000123">
    <property type="entry name" value="Histone acetyltransferase"/>
    <property type="match status" value="1"/>
</dbReference>
<evidence type="ECO:0000256" key="18">
    <source>
        <dbReference type="SAM" id="MobiDB-lite"/>
    </source>
</evidence>
<dbReference type="SUPFAM" id="SSF57903">
    <property type="entry name" value="FYVE/PHD zinc finger"/>
    <property type="match status" value="1"/>
</dbReference>
<evidence type="ECO:0000256" key="4">
    <source>
        <dbReference type="ARBA" id="ARBA00022491"/>
    </source>
</evidence>
<keyword evidence="15" id="KW-0539">Nucleus</keyword>
<dbReference type="PANTHER" id="PTHR10615:SF217">
    <property type="entry name" value="HISTONE ACETYLTRANSFERASE"/>
    <property type="match status" value="1"/>
</dbReference>
<feature type="compositionally biased region" description="Basic and acidic residues" evidence="18">
    <location>
        <begin position="1359"/>
        <end position="1370"/>
    </location>
</feature>
<dbReference type="PROSITE" id="PS51726">
    <property type="entry name" value="MYST_HAT"/>
    <property type="match status" value="1"/>
</dbReference>
<dbReference type="GO" id="GO:0010484">
    <property type="term" value="F:histone H3 acetyltransferase activity"/>
    <property type="evidence" value="ECO:0007669"/>
    <property type="project" value="TreeGrafter"/>
</dbReference>
<dbReference type="PANTHER" id="PTHR10615">
    <property type="entry name" value="HISTONE ACETYLTRANSFERASE"/>
    <property type="match status" value="1"/>
</dbReference>
<keyword evidence="12" id="KW-0832">Ubl conjugation</keyword>
<dbReference type="SUPFAM" id="SSF55729">
    <property type="entry name" value="Acyl-CoA N-acyltransferases (Nat)"/>
    <property type="match status" value="1"/>
</dbReference>
<feature type="compositionally biased region" description="Basic and acidic residues" evidence="18">
    <location>
        <begin position="485"/>
        <end position="501"/>
    </location>
</feature>
<dbReference type="Pfam" id="PF00538">
    <property type="entry name" value="Linker_histone"/>
    <property type="match status" value="1"/>
</dbReference>
<feature type="compositionally biased region" description="Low complexity" evidence="18">
    <location>
        <begin position="1600"/>
        <end position="1615"/>
    </location>
</feature>
<organism evidence="22 23">
    <name type="scientific">Drosophila willistoni</name>
    <name type="common">Fruit fly</name>
    <dbReference type="NCBI Taxonomy" id="7260"/>
    <lineage>
        <taxon>Eukaryota</taxon>
        <taxon>Metazoa</taxon>
        <taxon>Ecdysozoa</taxon>
        <taxon>Arthropoda</taxon>
        <taxon>Hexapoda</taxon>
        <taxon>Insecta</taxon>
        <taxon>Pterygota</taxon>
        <taxon>Neoptera</taxon>
        <taxon>Endopterygota</taxon>
        <taxon>Diptera</taxon>
        <taxon>Brachycera</taxon>
        <taxon>Muscomorpha</taxon>
        <taxon>Ephydroidea</taxon>
        <taxon>Drosophilidae</taxon>
        <taxon>Drosophila</taxon>
        <taxon>Sophophora</taxon>
    </lineage>
</organism>
<keyword evidence="14" id="KW-0007">Acetylation</keyword>
<gene>
    <name evidence="22" type="primary">Dwil\GK10748</name>
    <name evidence="22" type="ORF">Dwil_GK10748</name>
</gene>
<feature type="compositionally biased region" description="Low complexity" evidence="18">
    <location>
        <begin position="2053"/>
        <end position="2065"/>
    </location>
</feature>
<feature type="region of interest" description="Disordered" evidence="18">
    <location>
        <begin position="394"/>
        <end position="518"/>
    </location>
</feature>
<feature type="region of interest" description="Disordered" evidence="18">
    <location>
        <begin position="1323"/>
        <end position="1429"/>
    </location>
</feature>
<dbReference type="Pfam" id="PF01853">
    <property type="entry name" value="MOZ_SAS"/>
    <property type="match status" value="1"/>
</dbReference>
<dbReference type="FunCoup" id="B4MIX9">
    <property type="interactions" value="16"/>
</dbReference>
<feature type="compositionally biased region" description="Low complexity" evidence="18">
    <location>
        <begin position="1736"/>
        <end position="1753"/>
    </location>
</feature>
<dbReference type="HOGENOM" id="CLU_000800_0_0_1"/>
<evidence type="ECO:0000256" key="7">
    <source>
        <dbReference type="ARBA" id="ARBA00022679"/>
    </source>
</evidence>
<evidence type="ECO:0000313" key="22">
    <source>
        <dbReference type="EMBL" id="EDW72068.2"/>
    </source>
</evidence>
<dbReference type="InterPro" id="IPR005818">
    <property type="entry name" value="Histone_H1/H5_H15"/>
</dbReference>
<keyword evidence="6" id="KW-0597">Phosphoprotein</keyword>
<feature type="compositionally biased region" description="Basic and acidic residues" evidence="18">
    <location>
        <begin position="1620"/>
        <end position="1629"/>
    </location>
</feature>
<dbReference type="InterPro" id="IPR036390">
    <property type="entry name" value="WH_DNA-bd_sf"/>
</dbReference>
<dbReference type="InterPro" id="IPR013083">
    <property type="entry name" value="Znf_RING/FYVE/PHD"/>
</dbReference>
<dbReference type="GO" id="GO:0006357">
    <property type="term" value="P:regulation of transcription by RNA polymerase II"/>
    <property type="evidence" value="ECO:0007669"/>
    <property type="project" value="TreeGrafter"/>
</dbReference>
<dbReference type="InterPro" id="IPR016181">
    <property type="entry name" value="Acyl_CoA_acyltransferase"/>
</dbReference>
<evidence type="ECO:0000256" key="9">
    <source>
        <dbReference type="ARBA" id="ARBA00022737"/>
    </source>
</evidence>
<evidence type="ECO:0000256" key="3">
    <source>
        <dbReference type="ARBA" id="ARBA00013184"/>
    </source>
</evidence>
<dbReference type="InterPro" id="IPR011011">
    <property type="entry name" value="Znf_FYVE_PHD"/>
</dbReference>
<feature type="compositionally biased region" description="Basic and acidic residues" evidence="18">
    <location>
        <begin position="1717"/>
        <end position="1735"/>
    </location>
</feature>
<dbReference type="FunFam" id="3.40.630.30:FF:000001">
    <property type="entry name" value="Histone acetyltransferase"/>
    <property type="match status" value="1"/>
</dbReference>
<dbReference type="EC" id="2.3.1.48" evidence="3"/>
<dbReference type="InterPro" id="IPR001965">
    <property type="entry name" value="Znf_PHD"/>
</dbReference>
<dbReference type="InterPro" id="IPR002717">
    <property type="entry name" value="HAT_MYST-type"/>
</dbReference>
<accession>B4MIX9</accession>
<dbReference type="EMBL" id="CH963719">
    <property type="protein sequence ID" value="EDW72068.2"/>
    <property type="molecule type" value="Genomic_DNA"/>
</dbReference>
<keyword evidence="11" id="KW-0862">Zinc</keyword>
<dbReference type="InterPro" id="IPR040706">
    <property type="entry name" value="Zf-MYST"/>
</dbReference>
<feature type="compositionally biased region" description="Low complexity" evidence="18">
    <location>
        <begin position="448"/>
        <end position="467"/>
    </location>
</feature>
<feature type="region of interest" description="Disordered" evidence="18">
    <location>
        <begin position="2364"/>
        <end position="2385"/>
    </location>
</feature>
<evidence type="ECO:0000256" key="17">
    <source>
        <dbReference type="PIRSR" id="PIRSR602717-51"/>
    </source>
</evidence>
<dbReference type="InterPro" id="IPR050603">
    <property type="entry name" value="MYST_HAT"/>
</dbReference>
<dbReference type="GO" id="GO:0005634">
    <property type="term" value="C:nucleus"/>
    <property type="evidence" value="ECO:0007669"/>
    <property type="project" value="UniProtKB-SubCell"/>
</dbReference>
<feature type="region of interest" description="Disordered" evidence="18">
    <location>
        <begin position="2025"/>
        <end position="2086"/>
    </location>
</feature>
<feature type="region of interest" description="Disordered" evidence="18">
    <location>
        <begin position="1020"/>
        <end position="1077"/>
    </location>
</feature>
<dbReference type="STRING" id="7260.B4MIX9"/>
<feature type="compositionally biased region" description="Acidic residues" evidence="18">
    <location>
        <begin position="423"/>
        <end position="447"/>
    </location>
</feature>
<evidence type="ECO:0000256" key="2">
    <source>
        <dbReference type="ARBA" id="ARBA00010107"/>
    </source>
</evidence>
<comment type="catalytic activity">
    <reaction evidence="16">
        <text>L-lysyl-[protein] + acetyl-CoA = N(6)-acetyl-L-lysyl-[protein] + CoA + H(+)</text>
        <dbReference type="Rhea" id="RHEA:45948"/>
        <dbReference type="Rhea" id="RHEA-COMP:9752"/>
        <dbReference type="Rhea" id="RHEA-COMP:10731"/>
        <dbReference type="ChEBI" id="CHEBI:15378"/>
        <dbReference type="ChEBI" id="CHEBI:29969"/>
        <dbReference type="ChEBI" id="CHEBI:57287"/>
        <dbReference type="ChEBI" id="CHEBI:57288"/>
        <dbReference type="ChEBI" id="CHEBI:61930"/>
        <dbReference type="EC" id="2.3.1.48"/>
    </reaction>
</comment>
<feature type="region of interest" description="Disordered" evidence="18">
    <location>
        <begin position="1798"/>
        <end position="1828"/>
    </location>
</feature>
<dbReference type="InterPro" id="IPR048589">
    <property type="entry name" value="SAMD1-like_WH"/>
</dbReference>
<feature type="region of interest" description="Disordered" evidence="18">
    <location>
        <begin position="1092"/>
        <end position="1112"/>
    </location>
</feature>
<dbReference type="GO" id="GO:0008270">
    <property type="term" value="F:zinc ion binding"/>
    <property type="evidence" value="ECO:0007669"/>
    <property type="project" value="UniProtKB-KW"/>
</dbReference>
<evidence type="ECO:0000256" key="12">
    <source>
        <dbReference type="ARBA" id="ARBA00022843"/>
    </source>
</evidence>
<feature type="domain" description="SAMD1-like winged helix (WH)" evidence="21">
    <location>
        <begin position="5"/>
        <end position="81"/>
    </location>
</feature>
<dbReference type="GO" id="GO:0006334">
    <property type="term" value="P:nucleosome assembly"/>
    <property type="evidence" value="ECO:0007669"/>
    <property type="project" value="InterPro"/>
</dbReference>
<evidence type="ECO:0000256" key="8">
    <source>
        <dbReference type="ARBA" id="ARBA00022723"/>
    </source>
</evidence>
<feature type="compositionally biased region" description="Low complexity" evidence="18">
    <location>
        <begin position="2317"/>
        <end position="2326"/>
    </location>
</feature>
<feature type="compositionally biased region" description="Polar residues" evidence="18">
    <location>
        <begin position="1801"/>
        <end position="1811"/>
    </location>
</feature>
<dbReference type="GO" id="GO:0000786">
    <property type="term" value="C:nucleosome"/>
    <property type="evidence" value="ECO:0007669"/>
    <property type="project" value="InterPro"/>
</dbReference>
<comment type="similarity">
    <text evidence="2">Belongs to the MYST (SAS/MOZ) family.</text>
</comment>
<keyword evidence="9" id="KW-0677">Repeat</keyword>
<protein>
    <recommendedName>
        <fullName evidence="3">histone acetyltransferase</fullName>
        <ecNumber evidence="3">2.3.1.48</ecNumber>
    </recommendedName>
</protein>
<dbReference type="SMR" id="B4MIX9"/>
<feature type="region of interest" description="Disordered" evidence="18">
    <location>
        <begin position="1705"/>
        <end position="1765"/>
    </location>
</feature>
<evidence type="ECO:0000259" key="19">
    <source>
        <dbReference type="PROSITE" id="PS51504"/>
    </source>
</evidence>
<evidence type="ECO:0000256" key="14">
    <source>
        <dbReference type="ARBA" id="ARBA00022990"/>
    </source>
</evidence>
<comment type="subcellular location">
    <subcellularLocation>
        <location evidence="1">Nucleus</location>
    </subcellularLocation>
</comment>
<evidence type="ECO:0000256" key="1">
    <source>
        <dbReference type="ARBA" id="ARBA00004123"/>
    </source>
</evidence>
<dbReference type="GO" id="GO:0003677">
    <property type="term" value="F:DNA binding"/>
    <property type="evidence" value="ECO:0007669"/>
    <property type="project" value="InterPro"/>
</dbReference>